<dbReference type="GO" id="GO:0000978">
    <property type="term" value="F:RNA polymerase II cis-regulatory region sequence-specific DNA binding"/>
    <property type="evidence" value="ECO:0007669"/>
    <property type="project" value="TreeGrafter"/>
</dbReference>
<feature type="domain" description="C2H2-type" evidence="10">
    <location>
        <begin position="221"/>
        <end position="248"/>
    </location>
</feature>
<organism evidence="12 13">
    <name type="scientific">Rhamnusium bicolor</name>
    <dbReference type="NCBI Taxonomy" id="1586634"/>
    <lineage>
        <taxon>Eukaryota</taxon>
        <taxon>Metazoa</taxon>
        <taxon>Ecdysozoa</taxon>
        <taxon>Arthropoda</taxon>
        <taxon>Hexapoda</taxon>
        <taxon>Insecta</taxon>
        <taxon>Pterygota</taxon>
        <taxon>Neoptera</taxon>
        <taxon>Endopterygota</taxon>
        <taxon>Coleoptera</taxon>
        <taxon>Polyphaga</taxon>
        <taxon>Cucujiformia</taxon>
        <taxon>Chrysomeloidea</taxon>
        <taxon>Cerambycidae</taxon>
        <taxon>Lepturinae</taxon>
        <taxon>Rhagiini</taxon>
        <taxon>Rhamnusium</taxon>
    </lineage>
</organism>
<evidence type="ECO:0000313" key="13">
    <source>
        <dbReference type="Proteomes" id="UP001162156"/>
    </source>
</evidence>
<dbReference type="Gene3D" id="3.40.1800.20">
    <property type="match status" value="1"/>
</dbReference>
<evidence type="ECO:0000256" key="9">
    <source>
        <dbReference type="PROSITE-ProRule" id="PRU01263"/>
    </source>
</evidence>
<comment type="caution">
    <text evidence="12">The sequence shown here is derived from an EMBL/GenBank/DDBJ whole genome shotgun (WGS) entry which is preliminary data.</text>
</comment>
<feature type="binding site" evidence="9">
    <location>
        <position position="19"/>
    </location>
    <ligand>
        <name>Zn(2+)</name>
        <dbReference type="ChEBI" id="CHEBI:29105"/>
    </ligand>
</feature>
<dbReference type="GO" id="GO:0003700">
    <property type="term" value="F:DNA-binding transcription factor activity"/>
    <property type="evidence" value="ECO:0007669"/>
    <property type="project" value="TreeGrafter"/>
</dbReference>
<accession>A0AAV8ZWI8</accession>
<feature type="domain" description="C2H2-type" evidence="10">
    <location>
        <begin position="249"/>
        <end position="276"/>
    </location>
</feature>
<dbReference type="SMART" id="SM00868">
    <property type="entry name" value="zf-AD"/>
    <property type="match status" value="1"/>
</dbReference>
<keyword evidence="5 9" id="KW-0862">Zinc</keyword>
<dbReference type="FunFam" id="3.30.160.60:FF:000446">
    <property type="entry name" value="Zinc finger protein"/>
    <property type="match status" value="1"/>
</dbReference>
<dbReference type="SMART" id="SM00355">
    <property type="entry name" value="ZnF_C2H2"/>
    <property type="match status" value="6"/>
</dbReference>
<name>A0AAV8ZWI8_9CUCU</name>
<evidence type="ECO:0000256" key="4">
    <source>
        <dbReference type="ARBA" id="ARBA00022771"/>
    </source>
</evidence>
<dbReference type="EMBL" id="JANEYF010000291">
    <property type="protein sequence ID" value="KAJ8970874.1"/>
    <property type="molecule type" value="Genomic_DNA"/>
</dbReference>
<feature type="binding site" evidence="9">
    <location>
        <position position="60"/>
    </location>
    <ligand>
        <name>Zn(2+)</name>
        <dbReference type="ChEBI" id="CHEBI:29105"/>
    </ligand>
</feature>
<feature type="binding site" evidence="9">
    <location>
        <position position="57"/>
    </location>
    <ligand>
        <name>Zn(2+)</name>
        <dbReference type="ChEBI" id="CHEBI:29105"/>
    </ligand>
</feature>
<keyword evidence="3" id="KW-0677">Repeat</keyword>
<feature type="non-terminal residue" evidence="12">
    <location>
        <position position="370"/>
    </location>
</feature>
<dbReference type="GO" id="GO:0008270">
    <property type="term" value="F:zinc ion binding"/>
    <property type="evidence" value="ECO:0007669"/>
    <property type="project" value="UniProtKB-UniRule"/>
</dbReference>
<evidence type="ECO:0000256" key="8">
    <source>
        <dbReference type="PROSITE-ProRule" id="PRU00042"/>
    </source>
</evidence>
<dbReference type="GO" id="GO:0006357">
    <property type="term" value="P:regulation of transcription by RNA polymerase II"/>
    <property type="evidence" value="ECO:0007669"/>
    <property type="project" value="TreeGrafter"/>
</dbReference>
<evidence type="ECO:0000256" key="3">
    <source>
        <dbReference type="ARBA" id="ARBA00022737"/>
    </source>
</evidence>
<dbReference type="SUPFAM" id="SSF57716">
    <property type="entry name" value="Glucocorticoid receptor-like (DNA-binding domain)"/>
    <property type="match status" value="1"/>
</dbReference>
<evidence type="ECO:0000313" key="12">
    <source>
        <dbReference type="EMBL" id="KAJ8970874.1"/>
    </source>
</evidence>
<gene>
    <name evidence="12" type="ORF">NQ314_000999</name>
</gene>
<feature type="binding site" evidence="9">
    <location>
        <position position="16"/>
    </location>
    <ligand>
        <name>Zn(2+)</name>
        <dbReference type="ChEBI" id="CHEBI:29105"/>
    </ligand>
</feature>
<reference evidence="12" key="1">
    <citation type="journal article" date="2023" name="Insect Mol. Biol.">
        <title>Genome sequencing provides insights into the evolution of gene families encoding plant cell wall-degrading enzymes in longhorned beetles.</title>
        <authorList>
            <person name="Shin N.R."/>
            <person name="Okamura Y."/>
            <person name="Kirsch R."/>
            <person name="Pauchet Y."/>
        </authorList>
    </citation>
    <scope>NUCLEOTIDE SEQUENCE</scope>
    <source>
        <strain evidence="12">RBIC_L_NR</strain>
    </source>
</reference>
<dbReference type="PROSITE" id="PS51915">
    <property type="entry name" value="ZAD"/>
    <property type="match status" value="1"/>
</dbReference>
<dbReference type="FunFam" id="3.30.160.60:FF:000145">
    <property type="entry name" value="Zinc finger protein 574"/>
    <property type="match status" value="1"/>
</dbReference>
<dbReference type="FunFam" id="3.30.160.60:FF:000710">
    <property type="entry name" value="Zinc finger protein 768"/>
    <property type="match status" value="1"/>
</dbReference>
<feature type="domain" description="ZAD" evidence="11">
    <location>
        <begin position="14"/>
        <end position="84"/>
    </location>
</feature>
<dbReference type="GO" id="GO:0005634">
    <property type="term" value="C:nucleus"/>
    <property type="evidence" value="ECO:0007669"/>
    <property type="project" value="UniProtKB-SubCell"/>
</dbReference>
<keyword evidence="7" id="KW-0539">Nucleus</keyword>
<dbReference type="AlphaFoldDB" id="A0AAV8ZWI8"/>
<keyword evidence="13" id="KW-1185">Reference proteome</keyword>
<dbReference type="Pfam" id="PF00096">
    <property type="entry name" value="zf-C2H2"/>
    <property type="match status" value="2"/>
</dbReference>
<feature type="domain" description="C2H2-type" evidence="10">
    <location>
        <begin position="193"/>
        <end position="220"/>
    </location>
</feature>
<dbReference type="Pfam" id="PF07776">
    <property type="entry name" value="zf-AD"/>
    <property type="match status" value="1"/>
</dbReference>
<dbReference type="InterPro" id="IPR036236">
    <property type="entry name" value="Znf_C2H2_sf"/>
</dbReference>
<dbReference type="PROSITE" id="PS50157">
    <property type="entry name" value="ZINC_FINGER_C2H2_2"/>
    <property type="match status" value="6"/>
</dbReference>
<dbReference type="PROSITE" id="PS00028">
    <property type="entry name" value="ZINC_FINGER_C2H2_1"/>
    <property type="match status" value="6"/>
</dbReference>
<evidence type="ECO:0000256" key="6">
    <source>
        <dbReference type="ARBA" id="ARBA00023125"/>
    </source>
</evidence>
<keyword evidence="6" id="KW-0238">DNA-binding</keyword>
<keyword evidence="2 9" id="KW-0479">Metal-binding</keyword>
<feature type="domain" description="C2H2-type" evidence="10">
    <location>
        <begin position="306"/>
        <end position="333"/>
    </location>
</feature>
<evidence type="ECO:0000256" key="5">
    <source>
        <dbReference type="ARBA" id="ARBA00022833"/>
    </source>
</evidence>
<dbReference type="Gene3D" id="3.30.160.60">
    <property type="entry name" value="Classic Zinc Finger"/>
    <property type="match status" value="5"/>
</dbReference>
<evidence type="ECO:0000259" key="11">
    <source>
        <dbReference type="PROSITE" id="PS51915"/>
    </source>
</evidence>
<evidence type="ECO:0000256" key="1">
    <source>
        <dbReference type="ARBA" id="ARBA00004123"/>
    </source>
</evidence>
<dbReference type="PANTHER" id="PTHR24404:SF114">
    <property type="entry name" value="KLUMPFUSS, ISOFORM B-RELATED"/>
    <property type="match status" value="1"/>
</dbReference>
<feature type="domain" description="C2H2-type" evidence="10">
    <location>
        <begin position="334"/>
        <end position="362"/>
    </location>
</feature>
<protein>
    <submittedName>
        <fullName evidence="12">Uncharacterized protein</fullName>
    </submittedName>
</protein>
<dbReference type="InterPro" id="IPR012934">
    <property type="entry name" value="Znf_AD"/>
</dbReference>
<dbReference type="InterPro" id="IPR013087">
    <property type="entry name" value="Znf_C2H2_type"/>
</dbReference>
<comment type="subcellular location">
    <subcellularLocation>
        <location evidence="1">Nucleus</location>
    </subcellularLocation>
</comment>
<evidence type="ECO:0000256" key="2">
    <source>
        <dbReference type="ARBA" id="ARBA00022723"/>
    </source>
</evidence>
<dbReference type="PANTHER" id="PTHR24404">
    <property type="entry name" value="ZINC FINGER PROTEIN"/>
    <property type="match status" value="1"/>
</dbReference>
<dbReference type="SUPFAM" id="SSF57667">
    <property type="entry name" value="beta-beta-alpha zinc fingers"/>
    <property type="match status" value="3"/>
</dbReference>
<dbReference type="InterPro" id="IPR050589">
    <property type="entry name" value="Ikaros_C2H2-ZF"/>
</dbReference>
<dbReference type="Proteomes" id="UP001162156">
    <property type="component" value="Unassembled WGS sequence"/>
</dbReference>
<sequence length="370" mass="42810">MENFTKYENIQIDEVCRICLTKKEHMNFIYEAGLADMLLECASVQVTPENGLFNLVCNQCANEVSRWYIFKQQVIRSFEVGRLLLEKKERKTKESNVSALHISSNQNNLKTVVEHNFINQNLSNSNTPMIGVNSDLENVNDLKSLLEDGNKIEGEPQSINFPSYNCAHENEQTIIQNDCSNLNKCRNFKKKNLQCKTCYKPCATTNSYNRHLRTHDSSRPYICSKCDKSFKTSQVLSEHLKRHYDDRRHMCTLCGQKYYAKSSLSDHMRSHTGEKPFNCNVCERAFGTKAILRQHQIVHTIREKKFRCEICSKYLLTAGSLETHKRKHTGIKPFPCSSCDKQFFTKEAMQRHFGAIHDIDNNFLCSVCSK</sequence>
<evidence type="ECO:0000259" key="10">
    <source>
        <dbReference type="PROSITE" id="PS50157"/>
    </source>
</evidence>
<keyword evidence="4 8" id="KW-0863">Zinc-finger</keyword>
<feature type="domain" description="C2H2-type" evidence="10">
    <location>
        <begin position="277"/>
        <end position="304"/>
    </location>
</feature>
<evidence type="ECO:0000256" key="7">
    <source>
        <dbReference type="ARBA" id="ARBA00023242"/>
    </source>
</evidence>
<proteinExistence type="predicted"/>